<evidence type="ECO:0000313" key="7">
    <source>
        <dbReference type="EMBL" id="KJE91725.1"/>
    </source>
</evidence>
<evidence type="ECO:0000256" key="1">
    <source>
        <dbReference type="ARBA" id="ARBA00022603"/>
    </source>
</evidence>
<feature type="compositionally biased region" description="Basic residues" evidence="4">
    <location>
        <begin position="361"/>
        <end position="370"/>
    </location>
</feature>
<dbReference type="SUPFAM" id="SSF82199">
    <property type="entry name" value="SET domain"/>
    <property type="match status" value="1"/>
</dbReference>
<dbReference type="Gene3D" id="3.90.1410.10">
    <property type="entry name" value="set domain protein methyltransferase, domain 1"/>
    <property type="match status" value="1"/>
</dbReference>
<keyword evidence="1" id="KW-0489">Methyltransferase</keyword>
<dbReference type="STRING" id="595528.A0A0D2WLZ3"/>
<dbReference type="Proteomes" id="UP000008743">
    <property type="component" value="Unassembled WGS sequence"/>
</dbReference>
<dbReference type="Pfam" id="PF09273">
    <property type="entry name" value="Rubis-subs-bind"/>
    <property type="match status" value="1"/>
</dbReference>
<dbReference type="InParanoid" id="A0A0D2WLZ3"/>
<keyword evidence="2" id="KW-0808">Transferase</keyword>
<evidence type="ECO:0000256" key="4">
    <source>
        <dbReference type="SAM" id="MobiDB-lite"/>
    </source>
</evidence>
<sequence>MWDFNEVNELQISEEFVAMMQSLVDHMQEQYHRYFEPVSKLSIMDGIIVKPEVFQWAYLTAIARGVPMKSKTGDVSYGIVPGIDWVNHAYDNNAHLDFSMQGRMLGSMTLRATRDIAAGEQIVRNYVPMPNNQLLLRFGFAIRDNPHDFVSVFLDQAVGATQMAARRKAILRRHQLDADFTEFSLLDTKKKYFHPDLLAAVRVVLANPQELRRIEQYQEKHGKLVCKTSKLSMRNEIDVLEFLGEKIIAARSYQWTTLEEDIATLDRSGSSLAPRLRHALIFRIGQKEIYARALEIILEQRHDLLIKYNEYKKNKKPSADDGAALDSDSDSSSPAVDERKPVENDSPAAATARLIDELQQKKKAAKKAKSKPAGDRTEL</sequence>
<gene>
    <name evidence="7" type="ORF">CAOG_002820</name>
</gene>
<dbReference type="CDD" id="cd10527">
    <property type="entry name" value="SET_LSMT"/>
    <property type="match status" value="1"/>
</dbReference>
<dbReference type="GO" id="GO:0032259">
    <property type="term" value="P:methylation"/>
    <property type="evidence" value="ECO:0007669"/>
    <property type="project" value="UniProtKB-KW"/>
</dbReference>
<dbReference type="InterPro" id="IPR036464">
    <property type="entry name" value="Rubisco_LSMT_subst-bd_sf"/>
</dbReference>
<feature type="region of interest" description="Disordered" evidence="4">
    <location>
        <begin position="315"/>
        <end position="379"/>
    </location>
</feature>
<feature type="domain" description="Rubisco LSMT substrate-binding" evidence="6">
    <location>
        <begin position="162"/>
        <end position="289"/>
    </location>
</feature>
<feature type="compositionally biased region" description="Low complexity" evidence="4">
    <location>
        <begin position="320"/>
        <end position="335"/>
    </location>
</feature>
<keyword evidence="3" id="KW-0949">S-adenosyl-L-methionine</keyword>
<proteinExistence type="predicted"/>
<dbReference type="PANTHER" id="PTHR13271">
    <property type="entry name" value="UNCHARACTERIZED PUTATIVE METHYLTRANSFERASE"/>
    <property type="match status" value="1"/>
</dbReference>
<evidence type="ECO:0000256" key="3">
    <source>
        <dbReference type="ARBA" id="ARBA00022691"/>
    </source>
</evidence>
<dbReference type="PhylomeDB" id="A0A0D2WLZ3"/>
<dbReference type="InterPro" id="IPR015353">
    <property type="entry name" value="Rubisco_LSMT_subst-bd"/>
</dbReference>
<dbReference type="Gene3D" id="3.90.1420.10">
    <property type="entry name" value="Rubisco LSMT, substrate-binding domain"/>
    <property type="match status" value="1"/>
</dbReference>
<keyword evidence="8" id="KW-1185">Reference proteome</keyword>
<dbReference type="SUPFAM" id="SSF81822">
    <property type="entry name" value="RuBisCo LSMT C-terminal, substrate-binding domain"/>
    <property type="match status" value="1"/>
</dbReference>
<name>A0A0D2WLZ3_CAPO3</name>
<accession>A0A0D2WLZ3</accession>
<dbReference type="InterPro" id="IPR050600">
    <property type="entry name" value="SETD3_SETD6_MTase"/>
</dbReference>
<dbReference type="EMBL" id="KE346363">
    <property type="protein sequence ID" value="KJE91725.1"/>
    <property type="molecule type" value="Genomic_DNA"/>
</dbReference>
<evidence type="ECO:0008006" key="9">
    <source>
        <dbReference type="Google" id="ProtNLM"/>
    </source>
</evidence>
<feature type="domain" description="SET" evidence="5">
    <location>
        <begin position="73"/>
        <end position="126"/>
    </location>
</feature>
<protein>
    <recommendedName>
        <fullName evidence="9">SET domain-containing protein</fullName>
    </recommendedName>
</protein>
<dbReference type="AlphaFoldDB" id="A0A0D2WLZ3"/>
<dbReference type="GO" id="GO:0016279">
    <property type="term" value="F:protein-lysine N-methyltransferase activity"/>
    <property type="evidence" value="ECO:0007669"/>
    <property type="project" value="TreeGrafter"/>
</dbReference>
<dbReference type="eggNOG" id="KOG1337">
    <property type="taxonomic scope" value="Eukaryota"/>
</dbReference>
<dbReference type="OrthoDB" id="441812at2759"/>
<dbReference type="Pfam" id="PF00856">
    <property type="entry name" value="SET"/>
    <property type="match status" value="1"/>
</dbReference>
<evidence type="ECO:0000259" key="6">
    <source>
        <dbReference type="Pfam" id="PF09273"/>
    </source>
</evidence>
<organism evidence="7 8">
    <name type="scientific">Capsaspora owczarzaki (strain ATCC 30864)</name>
    <dbReference type="NCBI Taxonomy" id="595528"/>
    <lineage>
        <taxon>Eukaryota</taxon>
        <taxon>Filasterea</taxon>
        <taxon>Capsaspora</taxon>
    </lineage>
</organism>
<dbReference type="InterPro" id="IPR001214">
    <property type="entry name" value="SET_dom"/>
</dbReference>
<dbReference type="InterPro" id="IPR046341">
    <property type="entry name" value="SET_dom_sf"/>
</dbReference>
<evidence type="ECO:0000313" key="8">
    <source>
        <dbReference type="Proteomes" id="UP000008743"/>
    </source>
</evidence>
<reference evidence="8" key="1">
    <citation type="submission" date="2011-02" db="EMBL/GenBank/DDBJ databases">
        <title>The Genome Sequence of Capsaspora owczarzaki ATCC 30864.</title>
        <authorList>
            <person name="Russ C."/>
            <person name="Cuomo C."/>
            <person name="Burger G."/>
            <person name="Gray M.W."/>
            <person name="Holland P.W.H."/>
            <person name="King N."/>
            <person name="Lang F.B.F."/>
            <person name="Roger A.J."/>
            <person name="Ruiz-Trillo I."/>
            <person name="Young S.K."/>
            <person name="Zeng Q."/>
            <person name="Gargeya S."/>
            <person name="Alvarado L."/>
            <person name="Berlin A."/>
            <person name="Chapman S.B."/>
            <person name="Chen Z."/>
            <person name="Freedman E."/>
            <person name="Gellesch M."/>
            <person name="Goldberg J."/>
            <person name="Griggs A."/>
            <person name="Gujja S."/>
            <person name="Heilman E."/>
            <person name="Heiman D."/>
            <person name="Howarth C."/>
            <person name="Mehta T."/>
            <person name="Neiman D."/>
            <person name="Pearson M."/>
            <person name="Roberts A."/>
            <person name="Saif S."/>
            <person name="Shea T."/>
            <person name="Shenoy N."/>
            <person name="Sisk P."/>
            <person name="Stolte C."/>
            <person name="Sykes S."/>
            <person name="White J."/>
            <person name="Yandava C."/>
            <person name="Haas B."/>
            <person name="Nusbaum C."/>
            <person name="Birren B."/>
        </authorList>
    </citation>
    <scope>NUCLEOTIDE SEQUENCE</scope>
    <source>
        <strain evidence="8">ATCC 30864</strain>
    </source>
</reference>
<evidence type="ECO:0000259" key="5">
    <source>
        <dbReference type="Pfam" id="PF00856"/>
    </source>
</evidence>
<evidence type="ECO:0000256" key="2">
    <source>
        <dbReference type="ARBA" id="ARBA00022679"/>
    </source>
</evidence>